<dbReference type="AlphaFoldDB" id="A0AAD7XJS3"/>
<dbReference type="InterPro" id="IPR005821">
    <property type="entry name" value="Ion_trans_dom"/>
</dbReference>
<keyword evidence="11" id="KW-1185">Reference proteome</keyword>
<dbReference type="PANTHER" id="PTHR47823:SF9">
    <property type="entry name" value="CHROMOSOME UNDETERMINED SCAFFOLD_10, WHOLE GENOME SHOTGUN SEQUENCE"/>
    <property type="match status" value="1"/>
</dbReference>
<feature type="compositionally biased region" description="Polar residues" evidence="7">
    <location>
        <begin position="28"/>
        <end position="48"/>
    </location>
</feature>
<evidence type="ECO:0000256" key="6">
    <source>
        <dbReference type="ARBA" id="ARBA00023136"/>
    </source>
</evidence>
<comment type="subcellular location">
    <subcellularLocation>
        <location evidence="1">Membrane</location>
        <topology evidence="1">Multi-pass membrane protein</topology>
    </subcellularLocation>
</comment>
<evidence type="ECO:0000313" key="11">
    <source>
        <dbReference type="Proteomes" id="UP001230188"/>
    </source>
</evidence>
<dbReference type="PANTHER" id="PTHR47823">
    <property type="entry name" value="ION_TRANS DOMAIN-CONTAINING PROTEIN"/>
    <property type="match status" value="1"/>
</dbReference>
<evidence type="ECO:0000259" key="9">
    <source>
        <dbReference type="PROSITE" id="PS50042"/>
    </source>
</evidence>
<evidence type="ECO:0000256" key="3">
    <source>
        <dbReference type="ARBA" id="ARBA00022692"/>
    </source>
</evidence>
<dbReference type="Gene3D" id="1.10.287.70">
    <property type="match status" value="1"/>
</dbReference>
<accession>A0AAD7XJS3</accession>
<evidence type="ECO:0000313" key="10">
    <source>
        <dbReference type="EMBL" id="KAJ8600749.1"/>
    </source>
</evidence>
<dbReference type="InterPro" id="IPR000595">
    <property type="entry name" value="cNMP-bd_dom"/>
</dbReference>
<keyword evidence="2" id="KW-0813">Transport</keyword>
<name>A0AAD7XJS3_9STRA</name>
<dbReference type="SUPFAM" id="SSF81324">
    <property type="entry name" value="Voltage-gated potassium channels"/>
    <property type="match status" value="1"/>
</dbReference>
<feature type="region of interest" description="Disordered" evidence="7">
    <location>
        <begin position="1"/>
        <end position="57"/>
    </location>
</feature>
<evidence type="ECO:0000256" key="8">
    <source>
        <dbReference type="SAM" id="Phobius"/>
    </source>
</evidence>
<keyword evidence="3 8" id="KW-0812">Transmembrane</keyword>
<dbReference type="CDD" id="cd00038">
    <property type="entry name" value="CAP_ED"/>
    <property type="match status" value="1"/>
</dbReference>
<dbReference type="GO" id="GO:0005216">
    <property type="term" value="F:monoatomic ion channel activity"/>
    <property type="evidence" value="ECO:0007669"/>
    <property type="project" value="InterPro"/>
</dbReference>
<dbReference type="InterPro" id="IPR014710">
    <property type="entry name" value="RmlC-like_jellyroll"/>
</dbReference>
<feature type="transmembrane region" description="Helical" evidence="8">
    <location>
        <begin position="87"/>
        <end position="106"/>
    </location>
</feature>
<evidence type="ECO:0000256" key="4">
    <source>
        <dbReference type="ARBA" id="ARBA00022989"/>
    </source>
</evidence>
<keyword evidence="6 8" id="KW-0472">Membrane</keyword>
<dbReference type="InterPro" id="IPR018490">
    <property type="entry name" value="cNMP-bd_dom_sf"/>
</dbReference>
<evidence type="ECO:0000256" key="5">
    <source>
        <dbReference type="ARBA" id="ARBA00023065"/>
    </source>
</evidence>
<dbReference type="Pfam" id="PF00520">
    <property type="entry name" value="Ion_trans"/>
    <property type="match status" value="1"/>
</dbReference>
<feature type="domain" description="Cyclic nucleotide-binding" evidence="9">
    <location>
        <begin position="551"/>
        <end position="660"/>
    </location>
</feature>
<proteinExistence type="predicted"/>
<feature type="region of interest" description="Disordered" evidence="7">
    <location>
        <begin position="851"/>
        <end position="874"/>
    </location>
</feature>
<dbReference type="Proteomes" id="UP001230188">
    <property type="component" value="Unassembled WGS sequence"/>
</dbReference>
<keyword evidence="5" id="KW-0406">Ion transport</keyword>
<gene>
    <name evidence="10" type="ORF">CTAYLR_003942</name>
</gene>
<comment type="caution">
    <text evidence="10">The sequence shown here is derived from an EMBL/GenBank/DDBJ whole genome shotgun (WGS) entry which is preliminary data.</text>
</comment>
<dbReference type="SUPFAM" id="SSF51206">
    <property type="entry name" value="cAMP-binding domain-like"/>
    <property type="match status" value="1"/>
</dbReference>
<dbReference type="Gene3D" id="2.60.120.10">
    <property type="entry name" value="Jelly Rolls"/>
    <property type="match status" value="1"/>
</dbReference>
<evidence type="ECO:0000256" key="2">
    <source>
        <dbReference type="ARBA" id="ARBA00022448"/>
    </source>
</evidence>
<reference evidence="10" key="1">
    <citation type="submission" date="2023-01" db="EMBL/GenBank/DDBJ databases">
        <title>Metagenome sequencing of chrysophaentin producing Chrysophaeum taylorii.</title>
        <authorList>
            <person name="Davison J."/>
            <person name="Bewley C."/>
        </authorList>
    </citation>
    <scope>NUCLEOTIDE SEQUENCE</scope>
    <source>
        <strain evidence="10">NIES-1699</strain>
    </source>
</reference>
<dbReference type="EMBL" id="JAQMWT010000480">
    <property type="protein sequence ID" value="KAJ8600749.1"/>
    <property type="molecule type" value="Genomic_DNA"/>
</dbReference>
<keyword evidence="4 8" id="KW-1133">Transmembrane helix</keyword>
<protein>
    <recommendedName>
        <fullName evidence="9">Cyclic nucleotide-binding domain-containing protein</fullName>
    </recommendedName>
</protein>
<evidence type="ECO:0000256" key="7">
    <source>
        <dbReference type="SAM" id="MobiDB-lite"/>
    </source>
</evidence>
<dbReference type="PROSITE" id="PS50042">
    <property type="entry name" value="CNMP_BINDING_3"/>
    <property type="match status" value="1"/>
</dbReference>
<sequence>MAPTTGRAPRRKSSRKSGGITLDDFDIENTTSSNPKSPAFRPTTNAQRPQMRAEAQAPVVVTENRRDFPEELARQHWMFNPSLRWRFFWDVYLMMLMLFVLYVTPFELAFVNRVPRWGGLQILNDIVDVGFFVDILITLNTAYFDKYRNAWVVNRWIVWRKYCRLWLWIDMAALMRWYEIMHFIRGTSGSGSGSNKGLRLLKLVRLLRLVRLVRILKAPEIMARLTNRMPVSFKTTLVVKYCFLLISLLHLEACCLRISHDILRHNRRNLHITSFLSVRFRLYRSHFKTGNFALYVDSFDWAFQTLLGQSMYTNTTEGVMSILNNFVGVMYISFLIGELANVMCNLDPAKNEYKKTVDMLNSYMGEHAFPNEMKWQLRVYLAHSEDLFRARFHDDLVERLSPPLQELVAHFMLGGRVLQAPFFSYARQATLGLVAGRVIWVKCEEPRQSAKEGFKRQASAAFNTLIPHQKTSKERVAGTEKVATETQHKPLNILHHHRREYARPAKIIMLRPNMHYDIRFIRDGEEIERNVPHSRISMDHEPPEVQRAVDNMNHVTKLIVTQFAKVMKITLYNGGDYVIRKNVSRTKRMYLVDQGNVVSFGRDITKPFSVQHYREGGAFGDSELAMLAAGHRPRLHWYNARATVMARILVLNADDFLDIISTPGYENFFKYIQRYGVWANFKIGFYQALKDGTLHDRILGTWLDESQQLTLNKLDQSKMYEAMMVGAASTHFERLLASKLASQSHHTDELLSLSMRNHELTDDIRGRQIEELQGQVTELTTKLDLVLKALHIPVPRPPTPVAVDRPSSASAPPLPAFAEVEVTPIDGNPCFRSTRSKDDDIFSYRKLLYKSTSTTSTSSHPPHESVELSPRGSL</sequence>
<organism evidence="10 11">
    <name type="scientific">Chrysophaeum taylorii</name>
    <dbReference type="NCBI Taxonomy" id="2483200"/>
    <lineage>
        <taxon>Eukaryota</taxon>
        <taxon>Sar</taxon>
        <taxon>Stramenopiles</taxon>
        <taxon>Ochrophyta</taxon>
        <taxon>Pelagophyceae</taxon>
        <taxon>Pelagomonadales</taxon>
        <taxon>Pelagomonadaceae</taxon>
        <taxon>Chrysophaeum</taxon>
    </lineage>
</organism>
<evidence type="ECO:0000256" key="1">
    <source>
        <dbReference type="ARBA" id="ARBA00004141"/>
    </source>
</evidence>
<dbReference type="GO" id="GO:0016020">
    <property type="term" value="C:membrane"/>
    <property type="evidence" value="ECO:0007669"/>
    <property type="project" value="UniProtKB-SubCell"/>
</dbReference>